<gene>
    <name evidence="8" type="ORF">Csa_2G416200</name>
</gene>
<dbReference type="PANTHER" id="PTHR13301">
    <property type="entry name" value="X-BOX TRANSCRIPTION FACTOR-RELATED"/>
    <property type="match status" value="1"/>
</dbReference>
<evidence type="ECO:0000256" key="3">
    <source>
        <dbReference type="ARBA" id="ARBA00022679"/>
    </source>
</evidence>
<keyword evidence="5" id="KW-1133">Transmembrane helix</keyword>
<reference evidence="8 9" key="4">
    <citation type="journal article" date="2011" name="BMC Genomics">
        <title>RNA-Seq improves annotation of protein-coding genes in the cucumber genome.</title>
        <authorList>
            <person name="Li Z."/>
            <person name="Zhang Z."/>
            <person name="Yan P."/>
            <person name="Huang S."/>
            <person name="Fei Z."/>
            <person name="Lin K."/>
        </authorList>
    </citation>
    <scope>NUCLEOTIDE SEQUENCE [LARGE SCALE GENOMIC DNA]</scope>
    <source>
        <strain evidence="9">cv. 9930</strain>
    </source>
</reference>
<dbReference type="InterPro" id="IPR005150">
    <property type="entry name" value="Cellulose_synth"/>
</dbReference>
<dbReference type="GO" id="GO:0016760">
    <property type="term" value="F:cellulose synthase (UDP-forming) activity"/>
    <property type="evidence" value="ECO:0007669"/>
    <property type="project" value="InterPro"/>
</dbReference>
<dbReference type="EMBL" id="CM002923">
    <property type="protein sequence ID" value="KGN63230.1"/>
    <property type="molecule type" value="Genomic_DNA"/>
</dbReference>
<evidence type="ECO:0000256" key="2">
    <source>
        <dbReference type="ARBA" id="ARBA00022676"/>
    </source>
</evidence>
<keyword evidence="3" id="KW-0808">Transferase</keyword>
<dbReference type="GO" id="GO:0016020">
    <property type="term" value="C:membrane"/>
    <property type="evidence" value="ECO:0007669"/>
    <property type="project" value="InterPro"/>
</dbReference>
<evidence type="ECO:0008006" key="10">
    <source>
        <dbReference type="Google" id="ProtNLM"/>
    </source>
</evidence>
<organism evidence="8 9">
    <name type="scientific">Cucumis sativus</name>
    <name type="common">Cucumber</name>
    <dbReference type="NCBI Taxonomy" id="3659"/>
    <lineage>
        <taxon>Eukaryota</taxon>
        <taxon>Viridiplantae</taxon>
        <taxon>Streptophyta</taxon>
        <taxon>Embryophyta</taxon>
        <taxon>Tracheophyta</taxon>
        <taxon>Spermatophyta</taxon>
        <taxon>Magnoliopsida</taxon>
        <taxon>eudicotyledons</taxon>
        <taxon>Gunneridae</taxon>
        <taxon>Pentapetalae</taxon>
        <taxon>rosids</taxon>
        <taxon>fabids</taxon>
        <taxon>Cucurbitales</taxon>
        <taxon>Cucurbitaceae</taxon>
        <taxon>Benincaseae</taxon>
        <taxon>Cucumis</taxon>
    </lineage>
</organism>
<accession>A0A0A0LMT3</accession>
<evidence type="ECO:0000313" key="9">
    <source>
        <dbReference type="Proteomes" id="UP000029981"/>
    </source>
</evidence>
<keyword evidence="6" id="KW-0472">Membrane</keyword>
<name>A0A0A0LMT3_CUCSA</name>
<dbReference type="Proteomes" id="UP000029981">
    <property type="component" value="Chromosome 2"/>
</dbReference>
<comment type="subcellular location">
    <subcellularLocation>
        <location evidence="1">Endomembrane system</location>
        <topology evidence="1">Multi-pass membrane protein</topology>
    </subcellularLocation>
</comment>
<keyword evidence="9" id="KW-1185">Reference proteome</keyword>
<dbReference type="PROSITE" id="PS51257">
    <property type="entry name" value="PROKAR_LIPOPROTEIN"/>
    <property type="match status" value="1"/>
</dbReference>
<dbReference type="GO" id="GO:0071555">
    <property type="term" value="P:cell wall organization"/>
    <property type="evidence" value="ECO:0007669"/>
    <property type="project" value="UniProtKB-KW"/>
</dbReference>
<dbReference type="InterPro" id="IPR029044">
    <property type="entry name" value="Nucleotide-diphossugar_trans"/>
</dbReference>
<evidence type="ECO:0000256" key="6">
    <source>
        <dbReference type="ARBA" id="ARBA00023136"/>
    </source>
</evidence>
<dbReference type="GO" id="GO:0030244">
    <property type="term" value="P:cellulose biosynthetic process"/>
    <property type="evidence" value="ECO:0007669"/>
    <property type="project" value="InterPro"/>
</dbReference>
<protein>
    <recommendedName>
        <fullName evidence="10">Cellulose synthase</fullName>
    </recommendedName>
</protein>
<dbReference type="GO" id="GO:0012505">
    <property type="term" value="C:endomembrane system"/>
    <property type="evidence" value="ECO:0007669"/>
    <property type="project" value="UniProtKB-SubCell"/>
</dbReference>
<evidence type="ECO:0000256" key="5">
    <source>
        <dbReference type="ARBA" id="ARBA00022989"/>
    </source>
</evidence>
<reference evidence="8 9" key="2">
    <citation type="journal article" date="2009" name="PLoS ONE">
        <title>An integrated genetic and cytogenetic map of the cucumber genome.</title>
        <authorList>
            <person name="Ren Y."/>
            <person name="Zhang Z."/>
            <person name="Liu J."/>
            <person name="Staub J.E."/>
            <person name="Han Y."/>
            <person name="Cheng Z."/>
            <person name="Li X."/>
            <person name="Lu J."/>
            <person name="Miao H."/>
            <person name="Kang H."/>
            <person name="Xie B."/>
            <person name="Gu X."/>
            <person name="Wang X."/>
            <person name="Du Y."/>
            <person name="Jin W."/>
            <person name="Huang S."/>
        </authorList>
    </citation>
    <scope>NUCLEOTIDE SEQUENCE [LARGE SCALE GENOMIC DNA]</scope>
    <source>
        <strain evidence="9">cv. 9930</strain>
    </source>
</reference>
<dbReference type="AlphaFoldDB" id="A0A0A0LMT3"/>
<sequence>MKYIVSGLAGSQGPSYMGTGCIHRRKVLYGHSPNDHNINGRSIQETKLRKTFGNSEEFIKSVSFASMGTTPYPNSLQCSIEALHNVATSNYEQDTCWGAKVGWYYGSVTEDIFTGMMIQGKGWKSIYLNPQPAAFLGCAPTNGPSTFTQLKRWTTGFLEILLTKNCPIFGAVFGKLDLKVCMFYLWIYLWGPKSIPELCYSILPAYSLLTNSHFLPQASFTQNTYIYIYVCYFFSTVLSCC</sequence>
<proteinExistence type="predicted"/>
<dbReference type="Gene3D" id="3.90.550.10">
    <property type="entry name" value="Spore Coat Polysaccharide Biosynthesis Protein SpsA, Chain A"/>
    <property type="match status" value="1"/>
</dbReference>
<keyword evidence="2" id="KW-0328">Glycosyltransferase</keyword>
<reference evidence="8 9" key="1">
    <citation type="journal article" date="2009" name="Nat. Genet.">
        <title>The genome of the cucumber, Cucumis sativus L.</title>
        <authorList>
            <person name="Huang S."/>
            <person name="Li R."/>
            <person name="Zhang Z."/>
            <person name="Li L."/>
            <person name="Gu X."/>
            <person name="Fan W."/>
            <person name="Lucas W.J."/>
            <person name="Wang X."/>
            <person name="Xie B."/>
            <person name="Ni P."/>
            <person name="Ren Y."/>
            <person name="Zhu H."/>
            <person name="Li J."/>
            <person name="Lin K."/>
            <person name="Jin W."/>
            <person name="Fei Z."/>
            <person name="Li G."/>
            <person name="Staub J."/>
            <person name="Kilian A."/>
            <person name="van der Vossen E.A."/>
            <person name="Wu Y."/>
            <person name="Guo J."/>
            <person name="He J."/>
            <person name="Jia Z."/>
            <person name="Ren Y."/>
            <person name="Tian G."/>
            <person name="Lu Y."/>
            <person name="Ruan J."/>
            <person name="Qian W."/>
            <person name="Wang M."/>
            <person name="Huang Q."/>
            <person name="Li B."/>
            <person name="Xuan Z."/>
            <person name="Cao J."/>
            <person name="Asan"/>
            <person name="Wu Z."/>
            <person name="Zhang J."/>
            <person name="Cai Q."/>
            <person name="Bai Y."/>
            <person name="Zhao B."/>
            <person name="Han Y."/>
            <person name="Li Y."/>
            <person name="Li X."/>
            <person name="Wang S."/>
            <person name="Shi Q."/>
            <person name="Liu S."/>
            <person name="Cho W.K."/>
            <person name="Kim J.Y."/>
            <person name="Xu Y."/>
            <person name="Heller-Uszynska K."/>
            <person name="Miao H."/>
            <person name="Cheng Z."/>
            <person name="Zhang S."/>
            <person name="Wu J."/>
            <person name="Yang Y."/>
            <person name="Kang H."/>
            <person name="Li M."/>
            <person name="Liang H."/>
            <person name="Ren X."/>
            <person name="Shi Z."/>
            <person name="Wen M."/>
            <person name="Jian M."/>
            <person name="Yang H."/>
            <person name="Zhang G."/>
            <person name="Yang Z."/>
            <person name="Chen R."/>
            <person name="Liu S."/>
            <person name="Li J."/>
            <person name="Ma L."/>
            <person name="Liu H."/>
            <person name="Zhou Y."/>
            <person name="Zhao J."/>
            <person name="Fang X."/>
            <person name="Li G."/>
            <person name="Fang L."/>
            <person name="Li Y."/>
            <person name="Liu D."/>
            <person name="Zheng H."/>
            <person name="Zhang Y."/>
            <person name="Qin N."/>
            <person name="Li Z."/>
            <person name="Yang G."/>
            <person name="Yang S."/>
            <person name="Bolund L."/>
            <person name="Kristiansen K."/>
            <person name="Zheng H."/>
            <person name="Li S."/>
            <person name="Zhang X."/>
            <person name="Yang H."/>
            <person name="Wang J."/>
            <person name="Sun R."/>
            <person name="Zhang B."/>
            <person name="Jiang S."/>
            <person name="Wang J."/>
            <person name="Du Y."/>
            <person name="Li S."/>
        </authorList>
    </citation>
    <scope>NUCLEOTIDE SEQUENCE [LARGE SCALE GENOMIC DNA]</scope>
    <source>
        <strain evidence="9">cv. 9930</strain>
    </source>
</reference>
<evidence type="ECO:0000256" key="4">
    <source>
        <dbReference type="ARBA" id="ARBA00022692"/>
    </source>
</evidence>
<reference evidence="8 9" key="3">
    <citation type="journal article" date="2010" name="BMC Genomics">
        <title>Transcriptome sequencing and comparative analysis of cucumber flowers with different sex types.</title>
        <authorList>
            <person name="Guo S."/>
            <person name="Zheng Y."/>
            <person name="Joung J.G."/>
            <person name="Liu S."/>
            <person name="Zhang Z."/>
            <person name="Crasta O.R."/>
            <person name="Sobral B.W."/>
            <person name="Xu Y."/>
            <person name="Huang S."/>
            <person name="Fei Z."/>
        </authorList>
    </citation>
    <scope>NUCLEOTIDE SEQUENCE [LARGE SCALE GENOMIC DNA]</scope>
    <source>
        <strain evidence="9">cv. 9930</strain>
    </source>
</reference>
<keyword evidence="7" id="KW-0961">Cell wall biogenesis/degradation</keyword>
<dbReference type="Pfam" id="PF03552">
    <property type="entry name" value="Cellulose_synt"/>
    <property type="match status" value="1"/>
</dbReference>
<evidence type="ECO:0000256" key="7">
    <source>
        <dbReference type="ARBA" id="ARBA00023316"/>
    </source>
</evidence>
<keyword evidence="4" id="KW-0812">Transmembrane</keyword>
<dbReference type="OMA" id="FLACNAY"/>
<dbReference type="Gramene" id="KGN63230">
    <property type="protein sequence ID" value="KGN63230"/>
    <property type="gene ID" value="Csa_2G416200"/>
</dbReference>
<evidence type="ECO:0000256" key="1">
    <source>
        <dbReference type="ARBA" id="ARBA00004127"/>
    </source>
</evidence>
<evidence type="ECO:0000313" key="8">
    <source>
        <dbReference type="EMBL" id="KGN63230.1"/>
    </source>
</evidence>